<accession>A0A9N9IXB9</accession>
<gene>
    <name evidence="1" type="ORF">FMOSSE_LOCUS16617</name>
</gene>
<reference evidence="1" key="1">
    <citation type="submission" date="2021-06" db="EMBL/GenBank/DDBJ databases">
        <authorList>
            <person name="Kallberg Y."/>
            <person name="Tangrot J."/>
            <person name="Rosling A."/>
        </authorList>
    </citation>
    <scope>NUCLEOTIDE SEQUENCE</scope>
    <source>
        <strain evidence="1">87-6 pot B 2015</strain>
    </source>
</reference>
<dbReference type="AlphaFoldDB" id="A0A9N9IXB9"/>
<proteinExistence type="predicted"/>
<dbReference type="EMBL" id="CAJVPP010024850">
    <property type="protein sequence ID" value="CAG8750411.1"/>
    <property type="molecule type" value="Genomic_DNA"/>
</dbReference>
<dbReference type="Proteomes" id="UP000789375">
    <property type="component" value="Unassembled WGS sequence"/>
</dbReference>
<comment type="caution">
    <text evidence="1">The sequence shown here is derived from an EMBL/GenBank/DDBJ whole genome shotgun (WGS) entry which is preliminary data.</text>
</comment>
<evidence type="ECO:0000313" key="1">
    <source>
        <dbReference type="EMBL" id="CAG8750411.1"/>
    </source>
</evidence>
<protein>
    <submittedName>
        <fullName evidence="1">4894_t:CDS:1</fullName>
    </submittedName>
</protein>
<name>A0A9N9IXB9_FUNMO</name>
<keyword evidence="2" id="KW-1185">Reference proteome</keyword>
<sequence length="52" mass="6211">PENALTTQRYYPELLFKIGEKREAVNGYWIKKAKAIIIISFRYKHCVCKHIE</sequence>
<feature type="non-terminal residue" evidence="1">
    <location>
        <position position="52"/>
    </location>
</feature>
<feature type="non-terminal residue" evidence="1">
    <location>
        <position position="1"/>
    </location>
</feature>
<organism evidence="1 2">
    <name type="scientific">Funneliformis mosseae</name>
    <name type="common">Endomycorrhizal fungus</name>
    <name type="synonym">Glomus mosseae</name>
    <dbReference type="NCBI Taxonomy" id="27381"/>
    <lineage>
        <taxon>Eukaryota</taxon>
        <taxon>Fungi</taxon>
        <taxon>Fungi incertae sedis</taxon>
        <taxon>Mucoromycota</taxon>
        <taxon>Glomeromycotina</taxon>
        <taxon>Glomeromycetes</taxon>
        <taxon>Glomerales</taxon>
        <taxon>Glomeraceae</taxon>
        <taxon>Funneliformis</taxon>
    </lineage>
</organism>
<evidence type="ECO:0000313" key="2">
    <source>
        <dbReference type="Proteomes" id="UP000789375"/>
    </source>
</evidence>